<proteinExistence type="predicted"/>
<comment type="caution">
    <text evidence="2">The sequence shown here is derived from an EMBL/GenBank/DDBJ whole genome shotgun (WGS) entry which is preliminary data.</text>
</comment>
<feature type="region of interest" description="Disordered" evidence="1">
    <location>
        <begin position="23"/>
        <end position="42"/>
    </location>
</feature>
<evidence type="ECO:0000256" key="1">
    <source>
        <dbReference type="SAM" id="MobiDB-lite"/>
    </source>
</evidence>
<keyword evidence="2" id="KW-0378">Hydrolase</keyword>
<name>A0A2N0TNW0_9FLAO</name>
<dbReference type="EMBL" id="LKTS01000046">
    <property type="protein sequence ID" value="PKD16429.1"/>
    <property type="molecule type" value="Genomic_DNA"/>
</dbReference>
<dbReference type="OrthoDB" id="846806at2"/>
<evidence type="ECO:0000313" key="3">
    <source>
        <dbReference type="Proteomes" id="UP000232673"/>
    </source>
</evidence>
<dbReference type="STRING" id="447422.SAMN05660903_01789"/>
<dbReference type="InterPro" id="IPR032342">
    <property type="entry name" value="DUF4861"/>
</dbReference>
<dbReference type="Proteomes" id="UP000232673">
    <property type="component" value="Unassembled WGS sequence"/>
</dbReference>
<keyword evidence="3" id="KW-1185">Reference proteome</keyword>
<gene>
    <name evidence="2" type="ORF">APR41_08770</name>
</gene>
<evidence type="ECO:0000313" key="2">
    <source>
        <dbReference type="EMBL" id="PKD16429.1"/>
    </source>
</evidence>
<reference evidence="2 3" key="1">
    <citation type="submission" date="2015-10" db="EMBL/GenBank/DDBJ databases">
        <title>Draft genome sequence of Salegentibacter salinarum KCTC 12975.</title>
        <authorList>
            <person name="Lin W."/>
            <person name="Zheng Q."/>
        </authorList>
    </citation>
    <scope>NUCLEOTIDE SEQUENCE [LARGE SCALE GENOMIC DNA]</scope>
    <source>
        <strain evidence="2 3">KCTC 12975</strain>
    </source>
</reference>
<dbReference type="GO" id="GO:0016787">
    <property type="term" value="F:hydrolase activity"/>
    <property type="evidence" value="ECO:0007669"/>
    <property type="project" value="UniProtKB-KW"/>
</dbReference>
<accession>A0A2N0TNW0</accession>
<protein>
    <submittedName>
        <fullName evidence="2">Glycoside hydrolase</fullName>
    </submittedName>
</protein>
<dbReference type="PROSITE" id="PS51257">
    <property type="entry name" value="PROKAR_LIPOPROTEIN"/>
    <property type="match status" value="1"/>
</dbReference>
<sequence>MNLRLKLFTLAVVVLTFSCKENKENKAEETSQQEETDNQNDQKTYAEISIKKGGNWEGREYIDGEFENVSHVEVPEEHTDHSWYIRYEGPGWENSQVGYRLYLDWRNAIDIFGKKTDTMVLHKVGQDGFDSYHDEADWGMDILKAGKSLGIGSYGRYMNDTVAHFRVVENTVAKVSNSENSSEVKIEYSGWNTGDKTIDLTSTLTIYPEDRFTKAELAPSEAISGLTTGIVKFENIALMQKESENGEWGYIATYGAQTLVNEEDQLGMAIFYKTKEVKEIIEGPHDHLVVFEEQEAPVTYYFLAAWEQEPGGITSKEGFEADLNQKLETLNSEGKLEQ</sequence>
<dbReference type="Pfam" id="PF16153">
    <property type="entry name" value="DUF4861"/>
    <property type="match status" value="1"/>
</dbReference>
<organism evidence="2 3">
    <name type="scientific">Salegentibacter salinarum</name>
    <dbReference type="NCBI Taxonomy" id="447422"/>
    <lineage>
        <taxon>Bacteria</taxon>
        <taxon>Pseudomonadati</taxon>
        <taxon>Bacteroidota</taxon>
        <taxon>Flavobacteriia</taxon>
        <taxon>Flavobacteriales</taxon>
        <taxon>Flavobacteriaceae</taxon>
        <taxon>Salegentibacter</taxon>
    </lineage>
</organism>
<dbReference type="AlphaFoldDB" id="A0A2N0TNW0"/>